<proteinExistence type="predicted"/>
<reference evidence="1 2" key="1">
    <citation type="submission" date="2012-11" db="EMBL/GenBank/DDBJ databases">
        <title>Whole genome sequence of Acidocella aminolytica 101 = DSM 11237.</title>
        <authorList>
            <person name="Azuma Y."/>
            <person name="Higashiura N."/>
            <person name="Hirakawa H."/>
            <person name="Matsushita K."/>
        </authorList>
    </citation>
    <scope>NUCLEOTIDE SEQUENCE [LARGE SCALE GENOMIC DNA]</scope>
    <source>
        <strain evidence="2">101 / DSM 11237</strain>
    </source>
</reference>
<evidence type="ECO:0000313" key="1">
    <source>
        <dbReference type="EMBL" id="GAN79522.1"/>
    </source>
</evidence>
<dbReference type="EMBL" id="BANC01000022">
    <property type="protein sequence ID" value="GAN79522.1"/>
    <property type="molecule type" value="Genomic_DNA"/>
</dbReference>
<sequence>MNAQSRGFGMEQVIRIYPSLMHALVVCFGSSDLFADCGNRSYVGALVTGPTQVLETKGARP</sequence>
<protein>
    <submittedName>
        <fullName evidence="1">Uncharacterized protein</fullName>
    </submittedName>
</protein>
<accession>A0A0D6PCX0</accession>
<organism evidence="1 2">
    <name type="scientific">Acidocella aminolytica 101 = DSM 11237</name>
    <dbReference type="NCBI Taxonomy" id="1120923"/>
    <lineage>
        <taxon>Bacteria</taxon>
        <taxon>Pseudomonadati</taxon>
        <taxon>Pseudomonadota</taxon>
        <taxon>Alphaproteobacteria</taxon>
        <taxon>Acetobacterales</taxon>
        <taxon>Acidocellaceae</taxon>
        <taxon>Acidocella</taxon>
    </lineage>
</organism>
<evidence type="ECO:0000313" key="2">
    <source>
        <dbReference type="Proteomes" id="UP000032668"/>
    </source>
</evidence>
<keyword evidence="2" id="KW-1185">Reference proteome</keyword>
<name>A0A0D6PCX0_9PROT</name>
<dbReference type="AlphaFoldDB" id="A0A0D6PCX0"/>
<gene>
    <name evidence="1" type="ORF">Aam_022_009</name>
</gene>
<dbReference type="Proteomes" id="UP000032668">
    <property type="component" value="Unassembled WGS sequence"/>
</dbReference>
<comment type="caution">
    <text evidence="1">The sequence shown here is derived from an EMBL/GenBank/DDBJ whole genome shotgun (WGS) entry which is preliminary data.</text>
</comment>